<dbReference type="CDD" id="cd04280">
    <property type="entry name" value="ZnMc_astacin_like"/>
    <property type="match status" value="1"/>
</dbReference>
<keyword evidence="9" id="KW-1185">Reference proteome</keyword>
<dbReference type="InterPro" id="IPR034035">
    <property type="entry name" value="Astacin-like_dom"/>
</dbReference>
<dbReference type="PROSITE" id="PS51864">
    <property type="entry name" value="ASTACIN"/>
    <property type="match status" value="1"/>
</dbReference>
<name>A0A6L9KYI3_9BACT</name>
<dbReference type="AlphaFoldDB" id="A0A6L9KYI3"/>
<dbReference type="Pfam" id="PF01400">
    <property type="entry name" value="Astacin"/>
    <property type="match status" value="1"/>
</dbReference>
<keyword evidence="1 6" id="KW-0645">Protease</keyword>
<evidence type="ECO:0000313" key="9">
    <source>
        <dbReference type="Proteomes" id="UP000474175"/>
    </source>
</evidence>
<dbReference type="Proteomes" id="UP000474175">
    <property type="component" value="Unassembled WGS sequence"/>
</dbReference>
<evidence type="ECO:0000256" key="6">
    <source>
        <dbReference type="PROSITE-ProRule" id="PRU01211"/>
    </source>
</evidence>
<dbReference type="SUPFAM" id="SSF55486">
    <property type="entry name" value="Metalloproteases ('zincins'), catalytic domain"/>
    <property type="match status" value="1"/>
</dbReference>
<feature type="binding site" evidence="6">
    <location>
        <position position="186"/>
    </location>
    <ligand>
        <name>Zn(2+)</name>
        <dbReference type="ChEBI" id="CHEBI:29105"/>
        <note>catalytic</note>
    </ligand>
</feature>
<evidence type="ECO:0000256" key="5">
    <source>
        <dbReference type="ARBA" id="ARBA00023049"/>
    </source>
</evidence>
<keyword evidence="5 6" id="KW-0482">Metalloprotease</keyword>
<feature type="active site" evidence="6">
    <location>
        <position position="183"/>
    </location>
</feature>
<dbReference type="PANTHER" id="PTHR10127:SF780">
    <property type="entry name" value="METALLOENDOPEPTIDASE"/>
    <property type="match status" value="1"/>
</dbReference>
<evidence type="ECO:0000256" key="3">
    <source>
        <dbReference type="ARBA" id="ARBA00022801"/>
    </source>
</evidence>
<evidence type="ECO:0000256" key="4">
    <source>
        <dbReference type="ARBA" id="ARBA00022833"/>
    </source>
</evidence>
<evidence type="ECO:0000256" key="1">
    <source>
        <dbReference type="ARBA" id="ARBA00022670"/>
    </source>
</evidence>
<dbReference type="InterPro" id="IPR001506">
    <property type="entry name" value="Peptidase_M12A"/>
</dbReference>
<dbReference type="RefSeq" id="WP_163941045.1">
    <property type="nucleotide sequence ID" value="NZ_JAAFZH010000001.1"/>
</dbReference>
<comment type="cofactor">
    <cofactor evidence="6">
        <name>Zn(2+)</name>
        <dbReference type="ChEBI" id="CHEBI:29105"/>
    </cofactor>
    <text evidence="6">Binds 1 zinc ion per subunit.</text>
</comment>
<dbReference type="PANTHER" id="PTHR10127">
    <property type="entry name" value="DISCOIDIN, CUB, EGF, LAMININ , AND ZINC METALLOPROTEASE DOMAIN CONTAINING"/>
    <property type="match status" value="1"/>
</dbReference>
<proteinExistence type="predicted"/>
<dbReference type="PRINTS" id="PR00480">
    <property type="entry name" value="ASTACIN"/>
</dbReference>
<feature type="binding site" evidence="6">
    <location>
        <position position="182"/>
    </location>
    <ligand>
        <name>Zn(2+)</name>
        <dbReference type="ChEBI" id="CHEBI:29105"/>
        <note>catalytic</note>
    </ligand>
</feature>
<evidence type="ECO:0000256" key="2">
    <source>
        <dbReference type="ARBA" id="ARBA00022723"/>
    </source>
</evidence>
<dbReference type="GO" id="GO:0004222">
    <property type="term" value="F:metalloendopeptidase activity"/>
    <property type="evidence" value="ECO:0007669"/>
    <property type="project" value="UniProtKB-UniRule"/>
</dbReference>
<dbReference type="PROSITE" id="PS51257">
    <property type="entry name" value="PROKAR_LIPOPROTEIN"/>
    <property type="match status" value="1"/>
</dbReference>
<dbReference type="GO" id="GO:0006508">
    <property type="term" value="P:proteolysis"/>
    <property type="evidence" value="ECO:0007669"/>
    <property type="project" value="UniProtKB-KW"/>
</dbReference>
<dbReference type="InterPro" id="IPR024079">
    <property type="entry name" value="MetalloPept_cat_dom_sf"/>
</dbReference>
<dbReference type="InterPro" id="IPR006026">
    <property type="entry name" value="Peptidase_Metallo"/>
</dbReference>
<feature type="domain" description="Peptidase M12A" evidence="7">
    <location>
        <begin position="93"/>
        <end position="284"/>
    </location>
</feature>
<accession>A0A6L9KYI3</accession>
<gene>
    <name evidence="8" type="ORF">GK108_00270</name>
</gene>
<sequence length="284" mass="31109">MEKLIFTFAVGICALSLVSCSSEQLDKEGQSVAPSAKASRAEEAFPNQRGEVKTAYFFGQKIQYQQIGGEAVFDSDMLLLPQDLEEGSGIKTQGTGRSKASSRWPNKTVYYVIDPSLPNPSRVMDAITHWEANTNIQFVPRTTQRGYVLFRTGSGCSANVGYSGGLQYVNLASGCSTGNTIHEIGHTLGLWHEHTRADRDTYVTVNMGNVLSGYESNFYTYTQQNMDGFDYQGGLDFNSVMLYGSYDFSANGLPTITRKDGSTFTGQRNGLSGTDISIINSMYP</sequence>
<keyword evidence="4 6" id="KW-0862">Zinc</keyword>
<feature type="binding site" evidence="6">
    <location>
        <position position="192"/>
    </location>
    <ligand>
        <name>Zn(2+)</name>
        <dbReference type="ChEBI" id="CHEBI:29105"/>
        <note>catalytic</note>
    </ligand>
</feature>
<dbReference type="SMART" id="SM00235">
    <property type="entry name" value="ZnMc"/>
    <property type="match status" value="1"/>
</dbReference>
<reference evidence="8 9" key="1">
    <citation type="submission" date="2020-02" db="EMBL/GenBank/DDBJ databases">
        <title>Draft genome sequence of two Spirosoma agri KCTC 52727 and Spirosoma terrae KCTC 52035.</title>
        <authorList>
            <person name="Rojas J."/>
            <person name="Ambika Manirajan B."/>
            <person name="Suarez C."/>
            <person name="Ratering S."/>
            <person name="Schnell S."/>
        </authorList>
    </citation>
    <scope>NUCLEOTIDE SEQUENCE [LARGE SCALE GENOMIC DNA]</scope>
    <source>
        <strain evidence="8 9">KCTC 52035</strain>
    </source>
</reference>
<evidence type="ECO:0000259" key="7">
    <source>
        <dbReference type="PROSITE" id="PS51864"/>
    </source>
</evidence>
<keyword evidence="2 6" id="KW-0479">Metal-binding</keyword>
<dbReference type="Gene3D" id="3.40.390.10">
    <property type="entry name" value="Collagenase (Catalytic Domain)"/>
    <property type="match status" value="1"/>
</dbReference>
<keyword evidence="3 6" id="KW-0378">Hydrolase</keyword>
<evidence type="ECO:0000313" key="8">
    <source>
        <dbReference type="EMBL" id="NDU93296.1"/>
    </source>
</evidence>
<organism evidence="8 9">
    <name type="scientific">Spirosoma terrae</name>
    <dbReference type="NCBI Taxonomy" id="1968276"/>
    <lineage>
        <taxon>Bacteria</taxon>
        <taxon>Pseudomonadati</taxon>
        <taxon>Bacteroidota</taxon>
        <taxon>Cytophagia</taxon>
        <taxon>Cytophagales</taxon>
        <taxon>Cytophagaceae</taxon>
        <taxon>Spirosoma</taxon>
    </lineage>
</organism>
<protein>
    <submittedName>
        <fullName evidence="8">Peptidase M12</fullName>
    </submittedName>
</protein>
<comment type="caution">
    <text evidence="8">The sequence shown here is derived from an EMBL/GenBank/DDBJ whole genome shotgun (WGS) entry which is preliminary data.</text>
</comment>
<dbReference type="GO" id="GO:0008270">
    <property type="term" value="F:zinc ion binding"/>
    <property type="evidence" value="ECO:0007669"/>
    <property type="project" value="UniProtKB-UniRule"/>
</dbReference>
<comment type="caution">
    <text evidence="6">Lacks conserved residue(s) required for the propagation of feature annotation.</text>
</comment>
<dbReference type="EMBL" id="JAAFZH010000001">
    <property type="protein sequence ID" value="NDU93296.1"/>
    <property type="molecule type" value="Genomic_DNA"/>
</dbReference>